<feature type="chain" id="PRO_5045924700" evidence="1">
    <location>
        <begin position="33"/>
        <end position="172"/>
    </location>
</feature>
<reference evidence="3 4" key="1">
    <citation type="submission" date="2024-06" db="EMBL/GenBank/DDBJ databases">
        <title>Genomic Encyclopedia of Type Strains, Phase IV (KMG-IV): sequencing the most valuable type-strain genomes for metagenomic binning, comparative biology and taxonomic classification.</title>
        <authorList>
            <person name="Goeker M."/>
        </authorList>
    </citation>
    <scope>NUCLEOTIDE SEQUENCE [LARGE SCALE GENOMIC DNA]</scope>
    <source>
        <strain evidence="3 4">DSM 17809</strain>
    </source>
</reference>
<comment type="caution">
    <text evidence="3">The sequence shown here is derived from an EMBL/GenBank/DDBJ whole genome shotgun (WGS) entry which is preliminary data.</text>
</comment>
<dbReference type="Proteomes" id="UP001549110">
    <property type="component" value="Unassembled WGS sequence"/>
</dbReference>
<keyword evidence="1" id="KW-0732">Signal</keyword>
<protein>
    <submittedName>
        <fullName evidence="3">Uncharacterized protein YcnI</fullName>
    </submittedName>
</protein>
<feature type="domain" description="YncI copper-binding" evidence="2">
    <location>
        <begin position="33"/>
        <end position="158"/>
    </location>
</feature>
<accession>A0ABV2EH24</accession>
<dbReference type="CDD" id="cd08545">
    <property type="entry name" value="YcnI_like"/>
    <property type="match status" value="1"/>
</dbReference>
<evidence type="ECO:0000259" key="2">
    <source>
        <dbReference type="Pfam" id="PF07987"/>
    </source>
</evidence>
<organism evidence="3 4">
    <name type="scientific">Phenylobacterium koreense</name>
    <dbReference type="NCBI Taxonomy" id="266125"/>
    <lineage>
        <taxon>Bacteria</taxon>
        <taxon>Pseudomonadati</taxon>
        <taxon>Pseudomonadota</taxon>
        <taxon>Alphaproteobacteria</taxon>
        <taxon>Caulobacterales</taxon>
        <taxon>Caulobacteraceae</taxon>
        <taxon>Phenylobacterium</taxon>
    </lineage>
</organism>
<dbReference type="InterPro" id="IPR012533">
    <property type="entry name" value="YcnI-copper_dom"/>
</dbReference>
<dbReference type="EMBL" id="JBEPLU010000001">
    <property type="protein sequence ID" value="MET3526257.1"/>
    <property type="molecule type" value="Genomic_DNA"/>
</dbReference>
<name>A0ABV2EH24_9CAUL</name>
<dbReference type="RefSeq" id="WP_331928961.1">
    <property type="nucleotide sequence ID" value="NZ_JBEPLU010000001.1"/>
</dbReference>
<dbReference type="Pfam" id="PF07987">
    <property type="entry name" value="DUF1775"/>
    <property type="match status" value="1"/>
</dbReference>
<evidence type="ECO:0000313" key="4">
    <source>
        <dbReference type="Proteomes" id="UP001549110"/>
    </source>
</evidence>
<feature type="signal peptide" evidence="1">
    <location>
        <begin position="1"/>
        <end position="32"/>
    </location>
</feature>
<keyword evidence="4" id="KW-1185">Reference proteome</keyword>
<gene>
    <name evidence="3" type="ORF">ABID41_001352</name>
</gene>
<dbReference type="Gene3D" id="2.60.40.2230">
    <property type="entry name" value="Uncharacterised protein YcnI-like PF07987, DUF1775"/>
    <property type="match status" value="1"/>
</dbReference>
<evidence type="ECO:0000313" key="3">
    <source>
        <dbReference type="EMBL" id="MET3526257.1"/>
    </source>
</evidence>
<evidence type="ECO:0000256" key="1">
    <source>
        <dbReference type="SAM" id="SignalP"/>
    </source>
</evidence>
<dbReference type="InterPro" id="IPR038507">
    <property type="entry name" value="YcnI-like_sf"/>
</dbReference>
<proteinExistence type="predicted"/>
<sequence length="172" mass="18501">MGVLSHFRRSFRADASLIAGLALLALPSLACAHIVADPGTATAGAYQPVVFRVGHGCGAAATTAIRIEIPADMASARPQAKPGWRLEIERAGEKVLSITWRGELPDDQFDEFAILFKLPDSPGKLYFPTVQTCGRQETQWTEIPQAGERAAYPAPSLVIETKRAGEAPSHQH</sequence>